<evidence type="ECO:0000313" key="2">
    <source>
        <dbReference type="Proteomes" id="UP001152599"/>
    </source>
</evidence>
<sequence>MKKISILLPMILVFFGCVESELIIPGENVGGGNVGDENPTPSSLLQTYDYQSPFSSYQFNYNSDGDLSQASLSNIINGQSTMNGFSVTWIDALISQISTTPQGTFSASSDFTYNELGELVEINAGTTPETKLLIEHDAASITATRIVDGLEENTFNFTKDTYGYINSMEVTDATSGDQVQVMFNMNANLISSNEVIVNGATVNSYTYTYDNKVNPLFSQTIDAFNALVLHNAFEMGATSMKFNLDNFAMLRSANNITSMVIENAEHNATIEYEYTYNENNLPTTATASIEGETEPSTITFTYY</sequence>
<dbReference type="Proteomes" id="UP001152599">
    <property type="component" value="Unassembled WGS sequence"/>
</dbReference>
<dbReference type="RefSeq" id="WP_304421248.1">
    <property type="nucleotide sequence ID" value="NZ_JANCMU010000008.1"/>
</dbReference>
<comment type="caution">
    <text evidence="1">The sequence shown here is derived from an EMBL/GenBank/DDBJ whole genome shotgun (WGS) entry which is preliminary data.</text>
</comment>
<accession>A0A9X4MZA0</accession>
<dbReference type="EMBL" id="JANCMU010000008">
    <property type="protein sequence ID" value="MDG4946968.1"/>
    <property type="molecule type" value="Genomic_DNA"/>
</dbReference>
<dbReference type="PROSITE" id="PS51257">
    <property type="entry name" value="PROKAR_LIPOPROTEIN"/>
    <property type="match status" value="1"/>
</dbReference>
<keyword evidence="2" id="KW-1185">Reference proteome</keyword>
<reference evidence="1" key="1">
    <citation type="submission" date="2022-07" db="EMBL/GenBank/DDBJ databases">
        <title>Description and genome-wide analysis of Profundicola chukchiensis gen. nov., sp. nov., marine bacteria isolated from bottom sediments of the Chukchi Sea.</title>
        <authorList>
            <person name="Romanenko L."/>
            <person name="Otstavnykh N."/>
            <person name="Kurilenko V."/>
            <person name="Eremeev V."/>
            <person name="Velansky P."/>
            <person name="Mikhailov V."/>
            <person name="Isaeva M."/>
        </authorList>
    </citation>
    <scope>NUCLEOTIDE SEQUENCE</scope>
    <source>
        <strain evidence="1">KMM 9713</strain>
    </source>
</reference>
<proteinExistence type="predicted"/>
<organism evidence="1 2">
    <name type="scientific">Profundicola chukchiensis</name>
    <dbReference type="NCBI Taxonomy" id="2961959"/>
    <lineage>
        <taxon>Bacteria</taxon>
        <taxon>Pseudomonadati</taxon>
        <taxon>Bacteroidota</taxon>
        <taxon>Flavobacteriia</taxon>
        <taxon>Flavobacteriales</taxon>
        <taxon>Weeksellaceae</taxon>
        <taxon>Profundicola</taxon>
    </lineage>
</organism>
<gene>
    <name evidence="1" type="ORF">NMK71_11145</name>
</gene>
<dbReference type="Gene3D" id="2.180.10.10">
    <property type="entry name" value="RHS repeat-associated core"/>
    <property type="match status" value="1"/>
</dbReference>
<name>A0A9X4MZA0_9FLAO</name>
<protein>
    <submittedName>
        <fullName evidence="1">Uncharacterized protein</fullName>
    </submittedName>
</protein>
<evidence type="ECO:0000313" key="1">
    <source>
        <dbReference type="EMBL" id="MDG4946968.1"/>
    </source>
</evidence>
<dbReference type="AlphaFoldDB" id="A0A9X4MZA0"/>